<dbReference type="GO" id="GO:0051087">
    <property type="term" value="F:protein-folding chaperone binding"/>
    <property type="evidence" value="ECO:0007669"/>
    <property type="project" value="InterPro"/>
</dbReference>
<sequence>MNFTYKQQPSPSAPSSSSATRVVMTVKEKFEKHKTETNALLQQAIKKTNECDFNNLKEIIVMGEMLFKKVEQMDVFDLSEYPELRQERKDLIKKLQEVISQFDRYPKSVENFKNNLNEFHTSCKSFIDLMELTENFDIPFLKKYELFNTLASVDHRLVSQQIHGYRQPLTLFKPISKDMKVDHDNIINLIGKLFSLAVHVATVYEPMKRELPTIIQHNQDAQKFISQIEQLINSGSHKFSIIGSSTYSNNETFSQTCQSLINSLEISHQLLSKYRDTRSTRDIHSRHVDNTSKNLKKLEFFNAIFSISPIFSNVCKDLKNPSIETLSNAIDQLNNCKPSIEKLTKLEQVKSQLGEPFDIEITKAISFHQYVSNQIITILSKLKDLETNTDPNIW</sequence>
<dbReference type="EMBL" id="GG738849">
    <property type="protein sequence ID" value="EFC49066.1"/>
    <property type="molecule type" value="Genomic_DNA"/>
</dbReference>
<feature type="compositionally biased region" description="Low complexity" evidence="1">
    <location>
        <begin position="9"/>
        <end position="19"/>
    </location>
</feature>
<dbReference type="VEuPathDB" id="AmoebaDB:NAEGRDRAFT_63013"/>
<dbReference type="RefSeq" id="XP_002681810.1">
    <property type="nucleotide sequence ID" value="XM_002681764.1"/>
</dbReference>
<dbReference type="InterPro" id="IPR003103">
    <property type="entry name" value="BAG_domain"/>
</dbReference>
<name>D2V2I7_NAEGR</name>
<accession>D2V2I7</accession>
<feature type="region of interest" description="Disordered" evidence="1">
    <location>
        <begin position="1"/>
        <end position="20"/>
    </location>
</feature>
<dbReference type="SUPFAM" id="SSF63491">
    <property type="entry name" value="BAG domain"/>
    <property type="match status" value="1"/>
</dbReference>
<organism evidence="4">
    <name type="scientific">Naegleria gruberi</name>
    <name type="common">Amoeba</name>
    <dbReference type="NCBI Taxonomy" id="5762"/>
    <lineage>
        <taxon>Eukaryota</taxon>
        <taxon>Discoba</taxon>
        <taxon>Heterolobosea</taxon>
        <taxon>Tetramitia</taxon>
        <taxon>Eutetramitia</taxon>
        <taxon>Vahlkampfiidae</taxon>
        <taxon>Naegleria</taxon>
    </lineage>
</organism>
<dbReference type="Gene3D" id="1.20.58.120">
    <property type="entry name" value="BAG domain"/>
    <property type="match status" value="1"/>
</dbReference>
<gene>
    <name evidence="3" type="ORF">NAEGRDRAFT_63013</name>
</gene>
<reference evidence="3 4" key="1">
    <citation type="journal article" date="2010" name="Cell">
        <title>The genome of Naegleria gruberi illuminates early eukaryotic versatility.</title>
        <authorList>
            <person name="Fritz-Laylin L.K."/>
            <person name="Prochnik S.E."/>
            <person name="Ginger M.L."/>
            <person name="Dacks J.B."/>
            <person name="Carpenter M.L."/>
            <person name="Field M.C."/>
            <person name="Kuo A."/>
            <person name="Paredez A."/>
            <person name="Chapman J."/>
            <person name="Pham J."/>
            <person name="Shu S."/>
            <person name="Neupane R."/>
            <person name="Cipriano M."/>
            <person name="Mancuso J."/>
            <person name="Tu H."/>
            <person name="Salamov A."/>
            <person name="Lindquist E."/>
            <person name="Shapiro H."/>
            <person name="Lucas S."/>
            <person name="Grigoriev I.V."/>
            <person name="Cande W.Z."/>
            <person name="Fulton C."/>
            <person name="Rokhsar D.S."/>
            <person name="Dawson S.C."/>
        </authorList>
    </citation>
    <scope>NUCLEOTIDE SEQUENCE [LARGE SCALE GENOMIC DNA]</scope>
    <source>
        <strain evidence="3 4">NEG-M</strain>
    </source>
</reference>
<dbReference type="OMA" id="MRWMELL"/>
<dbReference type="InParanoid" id="D2V2I7"/>
<feature type="domain" description="BAG" evidence="2">
    <location>
        <begin position="25"/>
        <end position="104"/>
    </location>
</feature>
<protein>
    <submittedName>
        <fullName evidence="3">Predicted protein</fullName>
    </submittedName>
</protein>
<evidence type="ECO:0000256" key="1">
    <source>
        <dbReference type="SAM" id="MobiDB-lite"/>
    </source>
</evidence>
<dbReference type="KEGG" id="ngr:NAEGRDRAFT_63013"/>
<evidence type="ECO:0000313" key="4">
    <source>
        <dbReference type="Proteomes" id="UP000006671"/>
    </source>
</evidence>
<dbReference type="Proteomes" id="UP000006671">
    <property type="component" value="Unassembled WGS sequence"/>
</dbReference>
<dbReference type="Pfam" id="PF02179">
    <property type="entry name" value="BAG"/>
    <property type="match status" value="1"/>
</dbReference>
<dbReference type="InterPro" id="IPR036533">
    <property type="entry name" value="BAG_dom_sf"/>
</dbReference>
<proteinExistence type="predicted"/>
<evidence type="ECO:0000313" key="3">
    <source>
        <dbReference type="EMBL" id="EFC49066.1"/>
    </source>
</evidence>
<dbReference type="GeneID" id="8849927"/>
<dbReference type="AlphaFoldDB" id="D2V2I7"/>
<evidence type="ECO:0000259" key="2">
    <source>
        <dbReference type="Pfam" id="PF02179"/>
    </source>
</evidence>
<keyword evidence="4" id="KW-1185">Reference proteome</keyword>